<comment type="subcellular location">
    <subcellularLocation>
        <location evidence="1">Membrane</location>
    </subcellularLocation>
</comment>
<keyword evidence="4 5" id="KW-0472">Membrane</keyword>
<dbReference type="EMBL" id="CAJOBI010000528">
    <property type="protein sequence ID" value="CAF3829452.1"/>
    <property type="molecule type" value="Genomic_DNA"/>
</dbReference>
<dbReference type="EMBL" id="CAJNRF010000277">
    <property type="protein sequence ID" value="CAF1953656.1"/>
    <property type="molecule type" value="Genomic_DNA"/>
</dbReference>
<dbReference type="EMBL" id="CAJOBH010004665">
    <property type="protein sequence ID" value="CAF3998294.1"/>
    <property type="molecule type" value="Genomic_DNA"/>
</dbReference>
<dbReference type="SUPFAM" id="SSF81321">
    <property type="entry name" value="Family A G protein-coupled receptor-like"/>
    <property type="match status" value="1"/>
</dbReference>
<proteinExistence type="predicted"/>
<dbReference type="EMBL" id="CAJNOW010005210">
    <property type="protein sequence ID" value="CAF1443619.1"/>
    <property type="molecule type" value="Genomic_DNA"/>
</dbReference>
<dbReference type="InterPro" id="IPR019427">
    <property type="entry name" value="7TM_GPCR_serpentine_rcpt_Srw"/>
</dbReference>
<dbReference type="Gene3D" id="1.20.1070.10">
    <property type="entry name" value="Rhodopsin 7-helix transmembrane proteins"/>
    <property type="match status" value="1"/>
</dbReference>
<evidence type="ECO:0000256" key="3">
    <source>
        <dbReference type="ARBA" id="ARBA00022989"/>
    </source>
</evidence>
<organism evidence="14 16">
    <name type="scientific">Rotaria magnacalcarata</name>
    <dbReference type="NCBI Taxonomy" id="392030"/>
    <lineage>
        <taxon>Eukaryota</taxon>
        <taxon>Metazoa</taxon>
        <taxon>Spiralia</taxon>
        <taxon>Gnathifera</taxon>
        <taxon>Rotifera</taxon>
        <taxon>Eurotatoria</taxon>
        <taxon>Bdelloidea</taxon>
        <taxon>Philodinida</taxon>
        <taxon>Philodinidae</taxon>
        <taxon>Rotaria</taxon>
    </lineage>
</organism>
<sequence>MNCTEDPSRNSEVHFRSSFAFWTLGVVSVVLSVLSDAGNLINLFVLTRRHMRSTMTTLLVTLAWADLVPPTVVSLNNILFYYFLPRMNYSSTFLTTHMFARSIFNALANVLTTFSNWLIVLITTFRLIVVKVTKQQNV</sequence>
<dbReference type="Proteomes" id="UP000663856">
    <property type="component" value="Unassembled WGS sequence"/>
</dbReference>
<evidence type="ECO:0000259" key="6">
    <source>
        <dbReference type="PROSITE" id="PS50262"/>
    </source>
</evidence>
<evidence type="ECO:0000256" key="5">
    <source>
        <dbReference type="SAM" id="Phobius"/>
    </source>
</evidence>
<dbReference type="Proteomes" id="UP000663842">
    <property type="component" value="Unassembled WGS sequence"/>
</dbReference>
<evidence type="ECO:0000313" key="16">
    <source>
        <dbReference type="Proteomes" id="UP000663866"/>
    </source>
</evidence>
<dbReference type="Proteomes" id="UP000663855">
    <property type="component" value="Unassembled WGS sequence"/>
</dbReference>
<dbReference type="InterPro" id="IPR052954">
    <property type="entry name" value="GPCR-Ligand_Int"/>
</dbReference>
<dbReference type="EMBL" id="CAJOBF010005179">
    <property type="protein sequence ID" value="CAF4166516.1"/>
    <property type="molecule type" value="Genomic_DNA"/>
</dbReference>
<reference evidence="14" key="1">
    <citation type="submission" date="2021-02" db="EMBL/GenBank/DDBJ databases">
        <authorList>
            <person name="Nowell W R."/>
        </authorList>
    </citation>
    <scope>NUCLEOTIDE SEQUENCE</scope>
</reference>
<keyword evidence="3 5" id="KW-1133">Transmembrane helix</keyword>
<comment type="caution">
    <text evidence="14">The sequence shown here is derived from an EMBL/GenBank/DDBJ whole genome shotgun (WGS) entry which is preliminary data.</text>
</comment>
<dbReference type="Proteomes" id="UP000681720">
    <property type="component" value="Unassembled WGS sequence"/>
</dbReference>
<evidence type="ECO:0000313" key="11">
    <source>
        <dbReference type="EMBL" id="CAF3829452.1"/>
    </source>
</evidence>
<evidence type="ECO:0000313" key="7">
    <source>
        <dbReference type="EMBL" id="CAF1274313.1"/>
    </source>
</evidence>
<feature type="transmembrane region" description="Helical" evidence="5">
    <location>
        <begin position="58"/>
        <end position="83"/>
    </location>
</feature>
<evidence type="ECO:0000313" key="12">
    <source>
        <dbReference type="EMBL" id="CAF3970835.1"/>
    </source>
</evidence>
<evidence type="ECO:0000256" key="4">
    <source>
        <dbReference type="ARBA" id="ARBA00023136"/>
    </source>
</evidence>
<dbReference type="PANTHER" id="PTHR46641">
    <property type="entry name" value="FMRFAMIDE RECEPTOR-RELATED"/>
    <property type="match status" value="1"/>
</dbReference>
<evidence type="ECO:0000256" key="1">
    <source>
        <dbReference type="ARBA" id="ARBA00004370"/>
    </source>
</evidence>
<feature type="domain" description="G-protein coupled receptors family 1 profile" evidence="6">
    <location>
        <begin position="38"/>
        <end position="138"/>
    </location>
</feature>
<dbReference type="Proteomes" id="UP000663866">
    <property type="component" value="Unassembled WGS sequence"/>
</dbReference>
<gene>
    <name evidence="13" type="ORF">BYL167_LOCUS13541</name>
    <name evidence="7" type="ORF">CJN711_LOCUS15636</name>
    <name evidence="12" type="ORF">GIL414_LOCUS10142</name>
    <name evidence="8" type="ORF">KQP761_LOCUS11645</name>
    <name evidence="10" type="ORF">MBJ925_LOCUS35473</name>
    <name evidence="14" type="ORF">OVN521_LOCUS23060</name>
    <name evidence="11" type="ORF">SMN809_LOCUS2775</name>
    <name evidence="15" type="ORF">UXM345_LOCUS26017</name>
    <name evidence="9" type="ORF">WKI299_LOCUS2495</name>
</gene>
<evidence type="ECO:0000256" key="2">
    <source>
        <dbReference type="ARBA" id="ARBA00022692"/>
    </source>
</evidence>
<accession>A0A819XH67</accession>
<keyword evidence="2 5" id="KW-0812">Transmembrane</keyword>
<dbReference type="EMBL" id="CAJNOV010007249">
    <property type="protein sequence ID" value="CAF1274313.1"/>
    <property type="molecule type" value="Genomic_DNA"/>
</dbReference>
<dbReference type="Proteomes" id="UP000676336">
    <property type="component" value="Unassembled WGS sequence"/>
</dbReference>
<evidence type="ECO:0000313" key="14">
    <source>
        <dbReference type="EMBL" id="CAF4140834.1"/>
    </source>
</evidence>
<dbReference type="EMBL" id="CAJNRE010019594">
    <property type="protein sequence ID" value="CAF2202787.1"/>
    <property type="molecule type" value="Genomic_DNA"/>
</dbReference>
<dbReference type="PROSITE" id="PS50262">
    <property type="entry name" value="G_PROTEIN_RECEP_F1_2"/>
    <property type="match status" value="1"/>
</dbReference>
<feature type="transmembrane region" description="Helical" evidence="5">
    <location>
        <begin position="20"/>
        <end position="46"/>
    </location>
</feature>
<dbReference type="PANTHER" id="PTHR46641:SF2">
    <property type="entry name" value="FMRFAMIDE RECEPTOR"/>
    <property type="match status" value="1"/>
</dbReference>
<dbReference type="GO" id="GO:0008528">
    <property type="term" value="F:G protein-coupled peptide receptor activity"/>
    <property type="evidence" value="ECO:0007669"/>
    <property type="project" value="InterPro"/>
</dbReference>
<dbReference type="InterPro" id="IPR017452">
    <property type="entry name" value="GPCR_Rhodpsn_7TM"/>
</dbReference>
<evidence type="ECO:0000313" key="13">
    <source>
        <dbReference type="EMBL" id="CAF3998294.1"/>
    </source>
</evidence>
<dbReference type="Proteomes" id="UP000663824">
    <property type="component" value="Unassembled WGS sequence"/>
</dbReference>
<dbReference type="EMBL" id="CAJOBG010005137">
    <property type="protein sequence ID" value="CAF4140834.1"/>
    <property type="molecule type" value="Genomic_DNA"/>
</dbReference>
<dbReference type="EMBL" id="CAJOBJ010003589">
    <property type="protein sequence ID" value="CAF3970835.1"/>
    <property type="molecule type" value="Genomic_DNA"/>
</dbReference>
<dbReference type="GO" id="GO:0016020">
    <property type="term" value="C:membrane"/>
    <property type="evidence" value="ECO:0007669"/>
    <property type="project" value="UniProtKB-SubCell"/>
</dbReference>
<evidence type="ECO:0000313" key="15">
    <source>
        <dbReference type="EMBL" id="CAF4166516.1"/>
    </source>
</evidence>
<protein>
    <recommendedName>
        <fullName evidence="6">G-protein coupled receptors family 1 profile domain-containing protein</fullName>
    </recommendedName>
</protein>
<keyword evidence="16" id="KW-1185">Reference proteome</keyword>
<name>A0A819XH67_9BILA</name>
<dbReference type="OrthoDB" id="10011262at2759"/>
<dbReference type="Proteomes" id="UP000663834">
    <property type="component" value="Unassembled WGS sequence"/>
</dbReference>
<dbReference type="AlphaFoldDB" id="A0A819XH67"/>
<feature type="transmembrane region" description="Helical" evidence="5">
    <location>
        <begin position="103"/>
        <end position="129"/>
    </location>
</feature>
<evidence type="ECO:0000313" key="10">
    <source>
        <dbReference type="EMBL" id="CAF2202787.1"/>
    </source>
</evidence>
<evidence type="ECO:0000313" key="9">
    <source>
        <dbReference type="EMBL" id="CAF1953656.1"/>
    </source>
</evidence>
<dbReference type="Proteomes" id="UP000681967">
    <property type="component" value="Unassembled WGS sequence"/>
</dbReference>
<evidence type="ECO:0000313" key="8">
    <source>
        <dbReference type="EMBL" id="CAF1443619.1"/>
    </source>
</evidence>
<dbReference type="Pfam" id="PF10324">
    <property type="entry name" value="7TM_GPCR_Srw"/>
    <property type="match status" value="1"/>
</dbReference>